<evidence type="ECO:0000313" key="3">
    <source>
        <dbReference type="Proteomes" id="UP000028640"/>
    </source>
</evidence>
<keyword evidence="3" id="KW-1185">Reference proteome</keyword>
<feature type="domain" description="DJ-1/PfpI" evidence="1">
    <location>
        <begin position="2"/>
        <end position="176"/>
    </location>
</feature>
<dbReference type="STRING" id="910964.GEAM_4175"/>
<evidence type="ECO:0000313" key="2">
    <source>
        <dbReference type="EMBL" id="KFC77569.1"/>
    </source>
</evidence>
<dbReference type="eggNOG" id="COG0693">
    <property type="taxonomic scope" value="Bacteria"/>
</dbReference>
<dbReference type="Proteomes" id="UP000028640">
    <property type="component" value="Unassembled WGS sequence"/>
</dbReference>
<gene>
    <name evidence="2" type="ORF">GEAM_4175</name>
</gene>
<dbReference type="PANTHER" id="PTHR48094">
    <property type="entry name" value="PROTEIN/NUCLEIC ACID DEGLYCASE DJ-1-RELATED"/>
    <property type="match status" value="1"/>
</dbReference>
<proteinExistence type="predicted"/>
<dbReference type="InterPro" id="IPR002818">
    <property type="entry name" value="DJ-1/PfpI"/>
</dbReference>
<dbReference type="CDD" id="cd03135">
    <property type="entry name" value="GATase1_DJ-1"/>
    <property type="match status" value="1"/>
</dbReference>
<dbReference type="InterPro" id="IPR050325">
    <property type="entry name" value="Prot/Nucl_acid_deglycase"/>
</dbReference>
<dbReference type="Pfam" id="PF01965">
    <property type="entry name" value="DJ-1_PfpI"/>
    <property type="match status" value="1"/>
</dbReference>
<name>A0A085G1H4_EWIA3</name>
<accession>A0A085G1H4</accession>
<organism evidence="2 3">
    <name type="scientific">Ewingella americana (strain ATCC 33852 / DSM 4580 / CCUG 14506 / JCM 5911 / LMG 7869 / NCTC 12157 / CDC 1468-78)</name>
    <dbReference type="NCBI Taxonomy" id="910964"/>
    <lineage>
        <taxon>Bacteria</taxon>
        <taxon>Pseudomonadati</taxon>
        <taxon>Pseudomonadota</taxon>
        <taxon>Gammaproteobacteria</taxon>
        <taxon>Enterobacterales</taxon>
        <taxon>Yersiniaceae</taxon>
        <taxon>Ewingella</taxon>
    </lineage>
</organism>
<comment type="caution">
    <text evidence="2">The sequence shown here is derived from an EMBL/GenBank/DDBJ whole genome shotgun (WGS) entry which is preliminary data.</text>
</comment>
<dbReference type="Gene3D" id="3.40.50.880">
    <property type="match status" value="1"/>
</dbReference>
<evidence type="ECO:0000259" key="1">
    <source>
        <dbReference type="Pfam" id="PF01965"/>
    </source>
</evidence>
<protein>
    <submittedName>
        <fullName evidence="2">ThiJ/PfpI family protein</fullName>
    </submittedName>
</protein>
<dbReference type="AlphaFoldDB" id="A0A085G1H4"/>
<dbReference type="GeneID" id="78382436"/>
<dbReference type="SUPFAM" id="SSF52317">
    <property type="entry name" value="Class I glutamine amidotransferase-like"/>
    <property type="match status" value="1"/>
</dbReference>
<dbReference type="InterPro" id="IPR029062">
    <property type="entry name" value="Class_I_gatase-like"/>
</dbReference>
<dbReference type="OrthoDB" id="9792284at2"/>
<sequence length="207" mass="22352">MKRILMILANGVEPMEVAAFTDIMGWAELIGNEPVKLIHAGLRPNIVTTFGLKLSIDNLLSDLDLNDYDALALPGGFGPAGFYEESLSEPYLSAIKHFADAGKPIASVCVSSISLGMAGVLVGKNATVYHKVGGMRKQQLVDTGAQFVDRPVVVDGNFATSSGPGTAVEVAFWLLERLTTTENSLDVRKRMRFDLPSKAWLETPQVE</sequence>
<dbReference type="GO" id="GO:0005737">
    <property type="term" value="C:cytoplasm"/>
    <property type="evidence" value="ECO:0007669"/>
    <property type="project" value="TreeGrafter"/>
</dbReference>
<dbReference type="PANTHER" id="PTHR48094:SF5">
    <property type="entry name" value="PROTEIN DJ-1 HOMOLOG"/>
    <property type="match status" value="1"/>
</dbReference>
<dbReference type="RefSeq" id="WP_034795608.1">
    <property type="nucleotide sequence ID" value="NZ_JMPJ01000074.1"/>
</dbReference>
<dbReference type="EMBL" id="JMPJ01000074">
    <property type="protein sequence ID" value="KFC77569.1"/>
    <property type="molecule type" value="Genomic_DNA"/>
</dbReference>
<reference evidence="2 3" key="1">
    <citation type="submission" date="2014-05" db="EMBL/GenBank/DDBJ databases">
        <title>ATOL: Assembling a taxonomically balanced genome-scale reconstruction of the evolutionary history of the Enterobacteriaceae.</title>
        <authorList>
            <person name="Plunkett G.III."/>
            <person name="Neeno-Eckwall E.C."/>
            <person name="Glasner J.D."/>
            <person name="Perna N.T."/>
        </authorList>
    </citation>
    <scope>NUCLEOTIDE SEQUENCE [LARGE SCALE GENOMIC DNA]</scope>
    <source>
        <strain evidence="2 3">ATCC 33852</strain>
    </source>
</reference>